<dbReference type="Proteomes" id="UP000035900">
    <property type="component" value="Unassembled WGS sequence"/>
</dbReference>
<comment type="caution">
    <text evidence="1">The sequence shown here is derived from an EMBL/GenBank/DDBJ whole genome shotgun (WGS) entry which is preliminary data.</text>
</comment>
<dbReference type="PATRIC" id="fig|1304281.5.peg.3059"/>
<gene>
    <name evidence="1" type="ORF">ACM44_14095</name>
</gene>
<evidence type="ECO:0000313" key="1">
    <source>
        <dbReference type="EMBL" id="KMQ70109.1"/>
    </source>
</evidence>
<protein>
    <submittedName>
        <fullName evidence="1">Uncharacterized protein</fullName>
    </submittedName>
</protein>
<dbReference type="AlphaFoldDB" id="A0A0J7IWD9"/>
<name>A0A0J7IWD9_9FLAO</name>
<dbReference type="STRING" id="1304281.ACM44_14095"/>
<sequence length="101" mass="11887">MELKGSADLTKKKNETARSNFSTLISKSVPEAKTEVKTLTDDSATEFAKIRTQDHQFFFVQKLTLLSYFSKLNPVFFKAYYHIFQILYPYFSKFVVIFFKF</sequence>
<reference evidence="1 2" key="1">
    <citation type="journal article" date="2004" name="Int. J. Syst. Evol. Microbiol.">
        <title>Kaistella koreensis gen. nov., sp. nov., a novel member of the Chryseobacterium-Bergeyella-Riemerella branch.</title>
        <authorList>
            <person name="Kim M.K."/>
            <person name="Im W.T."/>
            <person name="Shin Y.K."/>
            <person name="Lim J.H."/>
            <person name="Kim S.H."/>
            <person name="Lee B.C."/>
            <person name="Park M.Y."/>
            <person name="Lee K.Y."/>
            <person name="Lee S.T."/>
        </authorList>
    </citation>
    <scope>NUCLEOTIDE SEQUENCE [LARGE SCALE GENOMIC DNA]</scope>
    <source>
        <strain evidence="1 2">CCUG 49689</strain>
    </source>
</reference>
<dbReference type="EMBL" id="LFNG01000034">
    <property type="protein sequence ID" value="KMQ70109.1"/>
    <property type="molecule type" value="Genomic_DNA"/>
</dbReference>
<keyword evidence="2" id="KW-1185">Reference proteome</keyword>
<accession>A0A0J7IWD9</accession>
<proteinExistence type="predicted"/>
<evidence type="ECO:0000313" key="2">
    <source>
        <dbReference type="Proteomes" id="UP000035900"/>
    </source>
</evidence>
<organism evidence="1 2">
    <name type="scientific">Chryseobacterium koreense CCUG 49689</name>
    <dbReference type="NCBI Taxonomy" id="1304281"/>
    <lineage>
        <taxon>Bacteria</taxon>
        <taxon>Pseudomonadati</taxon>
        <taxon>Bacteroidota</taxon>
        <taxon>Flavobacteriia</taxon>
        <taxon>Flavobacteriales</taxon>
        <taxon>Weeksellaceae</taxon>
        <taxon>Chryseobacterium group</taxon>
        <taxon>Chryseobacterium</taxon>
    </lineage>
</organism>